<keyword evidence="5" id="KW-1185">Reference proteome</keyword>
<dbReference type="InterPro" id="IPR006579">
    <property type="entry name" value="Pre_C2HC_dom"/>
</dbReference>
<feature type="compositionally biased region" description="Polar residues" evidence="1">
    <location>
        <begin position="137"/>
        <end position="149"/>
    </location>
</feature>
<keyword evidence="4" id="KW-0548">Nucleotidyltransferase</keyword>
<feature type="domain" description="Reverse transcriptase" evidence="2">
    <location>
        <begin position="728"/>
        <end position="814"/>
    </location>
</feature>
<name>A0A8X6VCV8_TRICX</name>
<dbReference type="GO" id="GO:0003964">
    <property type="term" value="F:RNA-directed DNA polymerase activity"/>
    <property type="evidence" value="ECO:0007669"/>
    <property type="project" value="UniProtKB-KW"/>
</dbReference>
<evidence type="ECO:0000259" key="2">
    <source>
        <dbReference type="Pfam" id="PF00078"/>
    </source>
</evidence>
<dbReference type="AlphaFoldDB" id="A0A8X6VCV8"/>
<evidence type="ECO:0000259" key="3">
    <source>
        <dbReference type="Pfam" id="PF07530"/>
    </source>
</evidence>
<feature type="region of interest" description="Disordered" evidence="1">
    <location>
        <begin position="125"/>
        <end position="153"/>
    </location>
</feature>
<feature type="domain" description="Pre-C2HC" evidence="3">
    <location>
        <begin position="235"/>
        <end position="294"/>
    </location>
</feature>
<evidence type="ECO:0000256" key="1">
    <source>
        <dbReference type="SAM" id="MobiDB-lite"/>
    </source>
</evidence>
<keyword evidence="4" id="KW-0808">Transferase</keyword>
<sequence>MDNRNEPTDMDLIDSPRRTPTPPPLSASSFPPCVSPGCPHHVSGLKIITPKNSPDVTPTKRVLNLNSNRISNKRKEESDFEYPPLRKTTKKQILNIPNDSISISPNRFSLPSDSNIEEITGSQNAIPVVTPKPPSATGPTPSGNQNPVSTLPPPVMLRITETVRSQMKIINEKFPKIRSRTTGEFIKLYTDNLEQFHELLTFAKKTKFQFYEIKPKNERPIKVVLKGLPRNFKVEEIQADLEELGFTPEKVNQLIGRRSKQPIPVFLVTLPRSIENLKIFHLKTLSYLSIRVEGYNGKGVTQCYTCNHFHHNSENCHLNPRCLKCGEGHITRECPITERLETAYCINCEMYGHMANWRGCPCFPKPPKGTALNNRNSYTNVYNSIIRPNVSYAQAANPNKISTNFNSQNKQPMAPKGPVNSAQIEANSPLQITDPFQILITTFPDSPTRFGHNSANTIDFALIKNFYYPYTIKSINDLYSDHNPVFLNFDFKLKVESSNPRAITTNWKDFRINLNNNFSLFNYYPNNINNTNDLETKITEFTEAVVATHSHASQPIVNAHRNYTPNHINQLIKHKNNLRKRYQQTLNPFYKTLCNRAQANLKKELKIYSNDTWNARLEALNTTDNSLWEAQRFLKNKRSQIPTLNCATGMAVTDPQKANLLANTIKNNFIENNRMQDNYDQDDEVVTSAVNTFLSSPPSTQIEPVMPDEIINFIKNTSSKKAPVQVPKNRLSSTVIHYADDTAILSRHKNLNTLVENINEHLAHLEIWFSVWKIALNSTKTEAVFFSQRVPPPEITLQNQRIPWSQHTKYLGVYLDKTLTFRQHITQIRTKFKNVTHKYYSLICRKSNLSRRNKLLIYTLILKPLLTYAAPVWGHAARTNINLLESSQNLIIRQILNAHWYMRNVDLRRNFNIPTIRQTIRKISTNFFNTVDAHDCPSIQDIPNYYSHFSVRRPRDVLVNPDFD</sequence>
<protein>
    <submittedName>
        <fullName evidence="4">RNA-directed DNA polymerase from mobile element jockey</fullName>
    </submittedName>
</protein>
<dbReference type="InterPro" id="IPR000477">
    <property type="entry name" value="RT_dom"/>
</dbReference>
<dbReference type="EMBL" id="BMAU01021323">
    <property type="protein sequence ID" value="GFY13702.1"/>
    <property type="molecule type" value="Genomic_DNA"/>
</dbReference>
<dbReference type="Proteomes" id="UP000887159">
    <property type="component" value="Unassembled WGS sequence"/>
</dbReference>
<accession>A0A8X6VCV8</accession>
<keyword evidence="4" id="KW-0695">RNA-directed DNA polymerase</keyword>
<comment type="caution">
    <text evidence="4">The sequence shown here is derived from an EMBL/GenBank/DDBJ whole genome shotgun (WGS) entry which is preliminary data.</text>
</comment>
<evidence type="ECO:0000313" key="5">
    <source>
        <dbReference type="Proteomes" id="UP000887159"/>
    </source>
</evidence>
<gene>
    <name evidence="4" type="primary">jockey pol</name>
    <name evidence="4" type="ORF">TNCV_4960721</name>
</gene>
<feature type="region of interest" description="Disordered" evidence="1">
    <location>
        <begin position="1"/>
        <end position="32"/>
    </location>
</feature>
<dbReference type="InterPro" id="IPR036691">
    <property type="entry name" value="Endo/exonu/phosph_ase_sf"/>
</dbReference>
<organism evidence="4 5">
    <name type="scientific">Trichonephila clavipes</name>
    <name type="common">Golden silk orbweaver</name>
    <name type="synonym">Nephila clavipes</name>
    <dbReference type="NCBI Taxonomy" id="2585209"/>
    <lineage>
        <taxon>Eukaryota</taxon>
        <taxon>Metazoa</taxon>
        <taxon>Ecdysozoa</taxon>
        <taxon>Arthropoda</taxon>
        <taxon>Chelicerata</taxon>
        <taxon>Arachnida</taxon>
        <taxon>Araneae</taxon>
        <taxon>Araneomorphae</taxon>
        <taxon>Entelegynae</taxon>
        <taxon>Araneoidea</taxon>
        <taxon>Nephilidae</taxon>
        <taxon>Trichonephila</taxon>
    </lineage>
</organism>
<evidence type="ECO:0000313" key="4">
    <source>
        <dbReference type="EMBL" id="GFY13702.1"/>
    </source>
</evidence>
<dbReference type="Pfam" id="PF07530">
    <property type="entry name" value="PRE_C2HC"/>
    <property type="match status" value="1"/>
</dbReference>
<reference evidence="4" key="1">
    <citation type="submission" date="2020-08" db="EMBL/GenBank/DDBJ databases">
        <title>Multicomponent nature underlies the extraordinary mechanical properties of spider dragline silk.</title>
        <authorList>
            <person name="Kono N."/>
            <person name="Nakamura H."/>
            <person name="Mori M."/>
            <person name="Yoshida Y."/>
            <person name="Ohtoshi R."/>
            <person name="Malay A.D."/>
            <person name="Moran D.A.P."/>
            <person name="Tomita M."/>
            <person name="Numata K."/>
            <person name="Arakawa K."/>
        </authorList>
    </citation>
    <scope>NUCLEOTIDE SEQUENCE</scope>
</reference>
<proteinExistence type="predicted"/>
<dbReference type="Pfam" id="PF00078">
    <property type="entry name" value="RVT_1"/>
    <property type="match status" value="1"/>
</dbReference>
<dbReference type="PANTHER" id="PTHR33332">
    <property type="entry name" value="REVERSE TRANSCRIPTASE DOMAIN-CONTAINING PROTEIN"/>
    <property type="match status" value="1"/>
</dbReference>
<dbReference type="SUPFAM" id="SSF56219">
    <property type="entry name" value="DNase I-like"/>
    <property type="match status" value="1"/>
</dbReference>